<dbReference type="AlphaFoldDB" id="A0A6I4WAF3"/>
<protein>
    <recommendedName>
        <fullName evidence="2">CBM2 domain-containing protein</fullName>
    </recommendedName>
</protein>
<reference evidence="3 4" key="1">
    <citation type="submission" date="2019-12" db="EMBL/GenBank/DDBJ databases">
        <title>Nocardia macrotermitis sp. nov. and Nocardia aurantia sp. nov., isolated from the gut of the fungus growing-termite Macrotermes natalensis.</title>
        <authorList>
            <person name="Christine B."/>
            <person name="Rene B."/>
        </authorList>
    </citation>
    <scope>NUCLEOTIDE SEQUENCE [LARGE SCALE GENOMIC DNA]</scope>
    <source>
        <strain evidence="3 4">DSM 102126</strain>
    </source>
</reference>
<dbReference type="InterPro" id="IPR008965">
    <property type="entry name" value="CBM2/CBM3_carb-bd_dom_sf"/>
</dbReference>
<proteinExistence type="predicted"/>
<evidence type="ECO:0000313" key="4">
    <source>
        <dbReference type="Proteomes" id="UP000431901"/>
    </source>
</evidence>
<gene>
    <name evidence="3" type="ORF">GQ466_18960</name>
</gene>
<feature type="compositionally biased region" description="Low complexity" evidence="1">
    <location>
        <begin position="92"/>
        <end position="115"/>
    </location>
</feature>
<feature type="region of interest" description="Disordered" evidence="1">
    <location>
        <begin position="47"/>
        <end position="140"/>
    </location>
</feature>
<accession>A0A6I4WAF3</accession>
<dbReference type="SUPFAM" id="SSF49384">
    <property type="entry name" value="Carbohydrate-binding domain"/>
    <property type="match status" value="1"/>
</dbReference>
<dbReference type="Proteomes" id="UP000431901">
    <property type="component" value="Unassembled WGS sequence"/>
</dbReference>
<dbReference type="GO" id="GO:0005975">
    <property type="term" value="P:carbohydrate metabolic process"/>
    <property type="evidence" value="ECO:0007669"/>
    <property type="project" value="InterPro"/>
</dbReference>
<dbReference type="SMART" id="SM00637">
    <property type="entry name" value="CBD_II"/>
    <property type="match status" value="1"/>
</dbReference>
<dbReference type="PROSITE" id="PS51173">
    <property type="entry name" value="CBM2"/>
    <property type="match status" value="1"/>
</dbReference>
<keyword evidence="4" id="KW-1185">Reference proteome</keyword>
<sequence length="235" mass="23999">MTEATGRGRRRAPGGRRRERPDGRRRRPVVFLAVAGVAVAGASAFGLRAASEDGSAPRPGGSPGDCRNGCALPTVPVSPTGTKERPQAQTVAPSPSASPSASATASARPSRTSAPGIGKRHKHHGPPYRQGPPGRTRTTGLQATYTTSDRWDSGFVGQITVVNTGQATVNAWNLSASFPGARITWAWGTGADHDVNRLLGTGGPLAPGATVQLGFQAEGRPPGSPSACVLNGAPC</sequence>
<dbReference type="InterPro" id="IPR012291">
    <property type="entry name" value="CBM2_carb-bd_dom_sf"/>
</dbReference>
<dbReference type="OrthoDB" id="9800955at2"/>
<dbReference type="Pfam" id="PF00553">
    <property type="entry name" value="CBM_2"/>
    <property type="match status" value="1"/>
</dbReference>
<dbReference type="GO" id="GO:0004553">
    <property type="term" value="F:hydrolase activity, hydrolyzing O-glycosyl compounds"/>
    <property type="evidence" value="ECO:0007669"/>
    <property type="project" value="InterPro"/>
</dbReference>
<dbReference type="Gene3D" id="2.60.40.290">
    <property type="match status" value="1"/>
</dbReference>
<name>A0A6I4WAF3_9ACTN</name>
<dbReference type="EMBL" id="WUTW01000003">
    <property type="protein sequence ID" value="MXQ66103.1"/>
    <property type="molecule type" value="Genomic_DNA"/>
</dbReference>
<evidence type="ECO:0000259" key="2">
    <source>
        <dbReference type="PROSITE" id="PS51173"/>
    </source>
</evidence>
<feature type="domain" description="CBM2" evidence="2">
    <location>
        <begin position="134"/>
        <end position="235"/>
    </location>
</feature>
<organism evidence="3 4">
    <name type="scientific">Actinomadura rayongensis</name>
    <dbReference type="NCBI Taxonomy" id="1429076"/>
    <lineage>
        <taxon>Bacteria</taxon>
        <taxon>Bacillati</taxon>
        <taxon>Actinomycetota</taxon>
        <taxon>Actinomycetes</taxon>
        <taxon>Streptosporangiales</taxon>
        <taxon>Thermomonosporaceae</taxon>
        <taxon>Actinomadura</taxon>
    </lineage>
</organism>
<feature type="compositionally biased region" description="Polar residues" evidence="1">
    <location>
        <begin position="77"/>
        <end position="91"/>
    </location>
</feature>
<dbReference type="GO" id="GO:0030247">
    <property type="term" value="F:polysaccharide binding"/>
    <property type="evidence" value="ECO:0007669"/>
    <property type="project" value="UniProtKB-UniRule"/>
</dbReference>
<feature type="region of interest" description="Disordered" evidence="1">
    <location>
        <begin position="1"/>
        <end position="28"/>
    </location>
</feature>
<comment type="caution">
    <text evidence="3">The sequence shown here is derived from an EMBL/GenBank/DDBJ whole genome shotgun (WGS) entry which is preliminary data.</text>
</comment>
<evidence type="ECO:0000313" key="3">
    <source>
        <dbReference type="EMBL" id="MXQ66103.1"/>
    </source>
</evidence>
<evidence type="ECO:0000256" key="1">
    <source>
        <dbReference type="SAM" id="MobiDB-lite"/>
    </source>
</evidence>
<feature type="compositionally biased region" description="Basic residues" evidence="1">
    <location>
        <begin position="7"/>
        <end position="28"/>
    </location>
</feature>
<dbReference type="InterPro" id="IPR001919">
    <property type="entry name" value="CBD2"/>
</dbReference>
<dbReference type="RefSeq" id="WP_161104289.1">
    <property type="nucleotide sequence ID" value="NZ_JBHLYI010000004.1"/>
</dbReference>